<name>A0A380KZ55_9STRE</name>
<dbReference type="EC" id="3.6.-.-" evidence="3"/>
<dbReference type="RefSeq" id="WP_018372278.1">
    <property type="nucleotide sequence ID" value="NZ_UHFR01000005.1"/>
</dbReference>
<feature type="domain" description="Nudix hydrolase" evidence="2">
    <location>
        <begin position="28"/>
        <end position="158"/>
    </location>
</feature>
<protein>
    <submittedName>
        <fullName evidence="3">NTP pyrophosphohydrolases including oxidative damage repair enzymes</fullName>
        <ecNumber evidence="3">3.6.-.-</ecNumber>
    </submittedName>
</protein>
<dbReference type="PROSITE" id="PS00893">
    <property type="entry name" value="NUDIX_BOX"/>
    <property type="match status" value="1"/>
</dbReference>
<sequence>MEIWDAYDINRKQCSNRLQRGQTIPQGQFHLCVNVLVRHADGEFLFMRRSKEKELYPLYYECGAGGSVLQGESSQAAAYRELKEETGLVPEELTLIAKETSVKDQCHFDYYLAQVSGDKENICYQKGETDFHLWLVLQDLPAFMEKNLLFSDQKRLLKSLLD</sequence>
<keyword evidence="1 3" id="KW-0378">Hydrolase</keyword>
<evidence type="ECO:0000313" key="4">
    <source>
        <dbReference type="Proteomes" id="UP000254634"/>
    </source>
</evidence>
<dbReference type="PANTHER" id="PTHR43736:SF2">
    <property type="entry name" value="MUTT_NUDIX FAMILY PROTEIN"/>
    <property type="match status" value="1"/>
</dbReference>
<dbReference type="PANTHER" id="PTHR43736">
    <property type="entry name" value="ADP-RIBOSE PYROPHOSPHATASE"/>
    <property type="match status" value="1"/>
</dbReference>
<dbReference type="OrthoDB" id="9786032at2"/>
<dbReference type="GO" id="GO:0016787">
    <property type="term" value="F:hydrolase activity"/>
    <property type="evidence" value="ECO:0007669"/>
    <property type="project" value="UniProtKB-KW"/>
</dbReference>
<dbReference type="CDD" id="cd04693">
    <property type="entry name" value="NUDIX_Hydrolase"/>
    <property type="match status" value="1"/>
</dbReference>
<keyword evidence="4" id="KW-1185">Reference proteome</keyword>
<dbReference type="STRING" id="1123307.GCA_000380065_01563"/>
<evidence type="ECO:0000259" key="2">
    <source>
        <dbReference type="PROSITE" id="PS51462"/>
    </source>
</evidence>
<dbReference type="Pfam" id="PF00293">
    <property type="entry name" value="NUDIX"/>
    <property type="match status" value="1"/>
</dbReference>
<dbReference type="PROSITE" id="PS51462">
    <property type="entry name" value="NUDIX"/>
    <property type="match status" value="1"/>
</dbReference>
<evidence type="ECO:0000256" key="1">
    <source>
        <dbReference type="ARBA" id="ARBA00022801"/>
    </source>
</evidence>
<dbReference type="SUPFAM" id="SSF55811">
    <property type="entry name" value="Nudix"/>
    <property type="match status" value="1"/>
</dbReference>
<proteinExistence type="predicted"/>
<dbReference type="Gene3D" id="3.90.79.10">
    <property type="entry name" value="Nucleoside Triphosphate Pyrophosphohydrolase"/>
    <property type="match status" value="1"/>
</dbReference>
<dbReference type="InterPro" id="IPR015797">
    <property type="entry name" value="NUDIX_hydrolase-like_dom_sf"/>
</dbReference>
<evidence type="ECO:0000313" key="3">
    <source>
        <dbReference type="EMBL" id="SUN76216.1"/>
    </source>
</evidence>
<reference evidence="3" key="1">
    <citation type="submission" date="2018-06" db="EMBL/GenBank/DDBJ databases">
        <authorList>
            <consortium name="Pathogen Informatics"/>
            <person name="Doyle S."/>
        </authorList>
    </citation>
    <scope>NUCLEOTIDE SEQUENCE [LARGE SCALE GENOMIC DNA]</scope>
    <source>
        <strain evidence="3">NCTC13765</strain>
    </source>
</reference>
<dbReference type="EMBL" id="UHFR01000005">
    <property type="protein sequence ID" value="SUN76216.1"/>
    <property type="molecule type" value="Genomic_DNA"/>
</dbReference>
<accession>A0A380KZ55</accession>
<dbReference type="AlphaFoldDB" id="A0A380KZ55"/>
<organism evidence="3 4">
    <name type="scientific">Streptococcus massiliensis</name>
    <dbReference type="NCBI Taxonomy" id="313439"/>
    <lineage>
        <taxon>Bacteria</taxon>
        <taxon>Bacillati</taxon>
        <taxon>Bacillota</taxon>
        <taxon>Bacilli</taxon>
        <taxon>Lactobacillales</taxon>
        <taxon>Streptococcaceae</taxon>
        <taxon>Streptococcus</taxon>
    </lineage>
</organism>
<dbReference type="Proteomes" id="UP000254634">
    <property type="component" value="Unassembled WGS sequence"/>
</dbReference>
<dbReference type="InterPro" id="IPR000086">
    <property type="entry name" value="NUDIX_hydrolase_dom"/>
</dbReference>
<gene>
    <name evidence="3" type="ORF">NCTC13765_00680</name>
</gene>
<dbReference type="InterPro" id="IPR020084">
    <property type="entry name" value="NUDIX_hydrolase_CS"/>
</dbReference>